<protein>
    <recommendedName>
        <fullName evidence="3">RNase H type-1 domain-containing protein</fullName>
    </recommendedName>
</protein>
<dbReference type="EMBL" id="JAAWWB010000038">
    <property type="protein sequence ID" value="KAG6737682.1"/>
    <property type="molecule type" value="Genomic_DNA"/>
</dbReference>
<evidence type="ECO:0000313" key="2">
    <source>
        <dbReference type="Proteomes" id="UP000886885"/>
    </source>
</evidence>
<proteinExistence type="predicted"/>
<organism evidence="1 2">
    <name type="scientific">Populus tomentosa</name>
    <name type="common">Chinese white poplar</name>
    <dbReference type="NCBI Taxonomy" id="118781"/>
    <lineage>
        <taxon>Eukaryota</taxon>
        <taxon>Viridiplantae</taxon>
        <taxon>Streptophyta</taxon>
        <taxon>Embryophyta</taxon>
        <taxon>Tracheophyta</taxon>
        <taxon>Spermatophyta</taxon>
        <taxon>Magnoliopsida</taxon>
        <taxon>eudicotyledons</taxon>
        <taxon>Gunneridae</taxon>
        <taxon>Pentapetalae</taxon>
        <taxon>rosids</taxon>
        <taxon>fabids</taxon>
        <taxon>Malpighiales</taxon>
        <taxon>Salicaceae</taxon>
        <taxon>Saliceae</taxon>
        <taxon>Populus</taxon>
    </lineage>
</organism>
<keyword evidence="2" id="KW-1185">Reference proteome</keyword>
<comment type="caution">
    <text evidence="1">The sequence shown here is derived from an EMBL/GenBank/DDBJ whole genome shotgun (WGS) entry which is preliminary data.</text>
</comment>
<dbReference type="AlphaFoldDB" id="A0A8X7XV28"/>
<dbReference type="Proteomes" id="UP000886885">
    <property type="component" value="Chromosome 19D"/>
</dbReference>
<accession>A0A8X7XV28</accession>
<sequence length="102" mass="11721">MDILFGWFDVWIQGVELLTNLVSSRLHFHESSSPGRGDPDHGNYSQVMAAITELLQRQWQVQLLHVFRDANHSVDRLASHAYSFPIHLVWVDNSPPDCLQIL</sequence>
<dbReference type="OrthoDB" id="858450at2759"/>
<gene>
    <name evidence="1" type="ORF">POTOM_059210</name>
</gene>
<evidence type="ECO:0008006" key="3">
    <source>
        <dbReference type="Google" id="ProtNLM"/>
    </source>
</evidence>
<evidence type="ECO:0000313" key="1">
    <source>
        <dbReference type="EMBL" id="KAG6737682.1"/>
    </source>
</evidence>
<name>A0A8X7XV28_POPTO</name>
<reference evidence="1" key="1">
    <citation type="journal article" date="2020" name="bioRxiv">
        <title>Hybrid origin of Populus tomentosa Carr. identified through genome sequencing and phylogenomic analysis.</title>
        <authorList>
            <person name="An X."/>
            <person name="Gao K."/>
            <person name="Chen Z."/>
            <person name="Li J."/>
            <person name="Yang X."/>
            <person name="Yang X."/>
            <person name="Zhou J."/>
            <person name="Guo T."/>
            <person name="Zhao T."/>
            <person name="Huang S."/>
            <person name="Miao D."/>
            <person name="Khan W.U."/>
            <person name="Rao P."/>
            <person name="Ye M."/>
            <person name="Lei B."/>
            <person name="Liao W."/>
            <person name="Wang J."/>
            <person name="Ji L."/>
            <person name="Li Y."/>
            <person name="Guo B."/>
            <person name="Mustafa N.S."/>
            <person name="Li S."/>
            <person name="Yun Q."/>
            <person name="Keller S.R."/>
            <person name="Mao J."/>
            <person name="Zhang R."/>
            <person name="Strauss S.H."/>
        </authorList>
    </citation>
    <scope>NUCLEOTIDE SEQUENCE</scope>
    <source>
        <strain evidence="1">GM15</strain>
        <tissue evidence="1">Leaf</tissue>
    </source>
</reference>